<protein>
    <submittedName>
        <fullName evidence="2">Uncharacterized protein</fullName>
    </submittedName>
</protein>
<dbReference type="Proteomes" id="UP000324222">
    <property type="component" value="Unassembled WGS sequence"/>
</dbReference>
<dbReference type="EMBL" id="VSRR010043566">
    <property type="protein sequence ID" value="MPC76522.1"/>
    <property type="molecule type" value="Genomic_DNA"/>
</dbReference>
<comment type="caution">
    <text evidence="2">The sequence shown here is derived from an EMBL/GenBank/DDBJ whole genome shotgun (WGS) entry which is preliminary data.</text>
</comment>
<evidence type="ECO:0000256" key="1">
    <source>
        <dbReference type="SAM" id="MobiDB-lite"/>
    </source>
</evidence>
<organism evidence="2 3">
    <name type="scientific">Portunus trituberculatus</name>
    <name type="common">Swimming crab</name>
    <name type="synonym">Neptunus trituberculatus</name>
    <dbReference type="NCBI Taxonomy" id="210409"/>
    <lineage>
        <taxon>Eukaryota</taxon>
        <taxon>Metazoa</taxon>
        <taxon>Ecdysozoa</taxon>
        <taxon>Arthropoda</taxon>
        <taxon>Crustacea</taxon>
        <taxon>Multicrustacea</taxon>
        <taxon>Malacostraca</taxon>
        <taxon>Eumalacostraca</taxon>
        <taxon>Eucarida</taxon>
        <taxon>Decapoda</taxon>
        <taxon>Pleocyemata</taxon>
        <taxon>Brachyura</taxon>
        <taxon>Eubrachyura</taxon>
        <taxon>Portunoidea</taxon>
        <taxon>Portunidae</taxon>
        <taxon>Portuninae</taxon>
        <taxon>Portunus</taxon>
    </lineage>
</organism>
<accession>A0A5B7HYP5</accession>
<dbReference type="AlphaFoldDB" id="A0A5B7HYP5"/>
<feature type="compositionally biased region" description="Basic and acidic residues" evidence="1">
    <location>
        <begin position="1"/>
        <end position="12"/>
    </location>
</feature>
<feature type="compositionally biased region" description="Low complexity" evidence="1">
    <location>
        <begin position="15"/>
        <end position="33"/>
    </location>
</feature>
<feature type="region of interest" description="Disordered" evidence="1">
    <location>
        <begin position="1"/>
        <end position="36"/>
    </location>
</feature>
<reference evidence="2 3" key="1">
    <citation type="submission" date="2019-05" db="EMBL/GenBank/DDBJ databases">
        <title>Another draft genome of Portunus trituberculatus and its Hox gene families provides insights of decapod evolution.</title>
        <authorList>
            <person name="Jeong J.-H."/>
            <person name="Song I."/>
            <person name="Kim S."/>
            <person name="Choi T."/>
            <person name="Kim D."/>
            <person name="Ryu S."/>
            <person name="Kim W."/>
        </authorList>
    </citation>
    <scope>NUCLEOTIDE SEQUENCE [LARGE SCALE GENOMIC DNA]</scope>
    <source>
        <tissue evidence="2">Muscle</tissue>
    </source>
</reference>
<keyword evidence="3" id="KW-1185">Reference proteome</keyword>
<evidence type="ECO:0000313" key="3">
    <source>
        <dbReference type="Proteomes" id="UP000324222"/>
    </source>
</evidence>
<gene>
    <name evidence="2" type="ORF">E2C01_070938</name>
</gene>
<proteinExistence type="predicted"/>
<name>A0A5B7HYP5_PORTR</name>
<evidence type="ECO:0000313" key="2">
    <source>
        <dbReference type="EMBL" id="MPC76522.1"/>
    </source>
</evidence>
<sequence>MEKADSRADTRAENSSTSLSLSSLAPRSPPGRSFSSQSLAVQRLQDSFLFGEYCLPSPPLKRATDILGPSFHSFQRQGLQQTQTSFLTTSGEASKYFMVEFQAISNPLFCRLD</sequence>